<evidence type="ECO:0000313" key="2">
    <source>
        <dbReference type="Proteomes" id="UP000192277"/>
    </source>
</evidence>
<dbReference type="EMBL" id="LWBO01000009">
    <property type="protein sequence ID" value="OQP49901.1"/>
    <property type="molecule type" value="Genomic_DNA"/>
</dbReference>
<sequence>MTRKAKHQQNLLKLFSYYEDPVVALQDIDWELPYIPERIFYSVYNLIRSIVEKELKVFTISVSINQAIDAIQNAGLLTDDQIRQILDKAQNDR</sequence>
<organism evidence="1 2">
    <name type="scientific">Niastella koreensis</name>
    <dbReference type="NCBI Taxonomy" id="354356"/>
    <lineage>
        <taxon>Bacteria</taxon>
        <taxon>Pseudomonadati</taxon>
        <taxon>Bacteroidota</taxon>
        <taxon>Chitinophagia</taxon>
        <taxon>Chitinophagales</taxon>
        <taxon>Chitinophagaceae</taxon>
        <taxon>Niastella</taxon>
    </lineage>
</organism>
<gene>
    <name evidence="1" type="ORF">A4D02_27890</name>
</gene>
<name>A0ABX3NYJ2_9BACT</name>
<comment type="caution">
    <text evidence="1">The sequence shown here is derived from an EMBL/GenBank/DDBJ whole genome shotgun (WGS) entry which is preliminary data.</text>
</comment>
<proteinExistence type="predicted"/>
<dbReference type="Proteomes" id="UP000192277">
    <property type="component" value="Unassembled WGS sequence"/>
</dbReference>
<keyword evidence="2" id="KW-1185">Reference proteome</keyword>
<evidence type="ECO:0000313" key="1">
    <source>
        <dbReference type="EMBL" id="OQP49901.1"/>
    </source>
</evidence>
<reference evidence="1 2" key="1">
    <citation type="submission" date="2016-04" db="EMBL/GenBank/DDBJ databases">
        <authorList>
            <person name="Chen L."/>
            <person name="Zhuang W."/>
            <person name="Wang G."/>
        </authorList>
    </citation>
    <scope>NUCLEOTIDE SEQUENCE [LARGE SCALE GENOMIC DNA]</scope>
    <source>
        <strain evidence="2">GR20</strain>
    </source>
</reference>
<dbReference type="RefSeq" id="WP_014219567.1">
    <property type="nucleotide sequence ID" value="NZ_LWBO01000009.1"/>
</dbReference>
<accession>A0ABX3NYJ2</accession>
<protein>
    <submittedName>
        <fullName evidence="1">Uncharacterized protein</fullName>
    </submittedName>
</protein>